<evidence type="ECO:0000256" key="1">
    <source>
        <dbReference type="SAM" id="MobiDB-lite"/>
    </source>
</evidence>
<dbReference type="EMBL" id="JAVYJV010000022">
    <property type="protein sequence ID" value="KAK4340615.1"/>
    <property type="molecule type" value="Genomic_DNA"/>
</dbReference>
<keyword evidence="2" id="KW-0732">Signal</keyword>
<comment type="caution">
    <text evidence="3">The sequence shown here is derived from an EMBL/GenBank/DDBJ whole genome shotgun (WGS) entry which is preliminary data.</text>
</comment>
<feature type="region of interest" description="Disordered" evidence="1">
    <location>
        <begin position="58"/>
        <end position="88"/>
    </location>
</feature>
<keyword evidence="4" id="KW-1185">Reference proteome</keyword>
<evidence type="ECO:0000256" key="2">
    <source>
        <dbReference type="SAM" id="SignalP"/>
    </source>
</evidence>
<gene>
    <name evidence="3" type="ORF">RND71_039116</name>
</gene>
<protein>
    <recommendedName>
        <fullName evidence="5">Transmembrane protein</fullName>
    </recommendedName>
</protein>
<sequence length="88" mass="9879">MYFPKASTTFLFMFLLLILVPFTSTTQANRMLLLNLHEVKKISNLEDMRLYQIALPKGTIPNSSPSKKGHSHTINRILKSVPSPGVGH</sequence>
<evidence type="ECO:0000313" key="4">
    <source>
        <dbReference type="Proteomes" id="UP001291623"/>
    </source>
</evidence>
<name>A0AAE1UXG0_9SOLA</name>
<dbReference type="Proteomes" id="UP001291623">
    <property type="component" value="Unassembled WGS sequence"/>
</dbReference>
<organism evidence="3 4">
    <name type="scientific">Anisodus tanguticus</name>
    <dbReference type="NCBI Taxonomy" id="243964"/>
    <lineage>
        <taxon>Eukaryota</taxon>
        <taxon>Viridiplantae</taxon>
        <taxon>Streptophyta</taxon>
        <taxon>Embryophyta</taxon>
        <taxon>Tracheophyta</taxon>
        <taxon>Spermatophyta</taxon>
        <taxon>Magnoliopsida</taxon>
        <taxon>eudicotyledons</taxon>
        <taxon>Gunneridae</taxon>
        <taxon>Pentapetalae</taxon>
        <taxon>asterids</taxon>
        <taxon>lamiids</taxon>
        <taxon>Solanales</taxon>
        <taxon>Solanaceae</taxon>
        <taxon>Solanoideae</taxon>
        <taxon>Hyoscyameae</taxon>
        <taxon>Anisodus</taxon>
    </lineage>
</organism>
<feature type="chain" id="PRO_5042255539" description="Transmembrane protein" evidence="2">
    <location>
        <begin position="26"/>
        <end position="88"/>
    </location>
</feature>
<dbReference type="AlphaFoldDB" id="A0AAE1UXG0"/>
<evidence type="ECO:0008006" key="5">
    <source>
        <dbReference type="Google" id="ProtNLM"/>
    </source>
</evidence>
<proteinExistence type="predicted"/>
<reference evidence="3" key="1">
    <citation type="submission" date="2023-12" db="EMBL/GenBank/DDBJ databases">
        <title>Genome assembly of Anisodus tanguticus.</title>
        <authorList>
            <person name="Wang Y.-J."/>
        </authorList>
    </citation>
    <scope>NUCLEOTIDE SEQUENCE</scope>
    <source>
        <strain evidence="3">KB-2021</strain>
        <tissue evidence="3">Leaf</tissue>
    </source>
</reference>
<feature type="signal peptide" evidence="2">
    <location>
        <begin position="1"/>
        <end position="25"/>
    </location>
</feature>
<evidence type="ECO:0000313" key="3">
    <source>
        <dbReference type="EMBL" id="KAK4340615.1"/>
    </source>
</evidence>
<accession>A0AAE1UXG0</accession>